<dbReference type="InterPro" id="IPR010998">
    <property type="entry name" value="Integrase_recombinase_N"/>
</dbReference>
<dbReference type="Pfam" id="PF00589">
    <property type="entry name" value="Phage_integrase"/>
    <property type="match status" value="1"/>
</dbReference>
<keyword evidence="3 5" id="KW-0238">DNA-binding</keyword>
<dbReference type="Gene3D" id="1.10.150.130">
    <property type="match status" value="1"/>
</dbReference>
<dbReference type="InterPro" id="IPR013762">
    <property type="entry name" value="Integrase-like_cat_sf"/>
</dbReference>
<organism evidence="8 9">
    <name type="scientific">Psychrobacillus glaciei</name>
    <dbReference type="NCBI Taxonomy" id="2283160"/>
    <lineage>
        <taxon>Bacteria</taxon>
        <taxon>Bacillati</taxon>
        <taxon>Bacillota</taxon>
        <taxon>Bacilli</taxon>
        <taxon>Bacillales</taxon>
        <taxon>Bacillaceae</taxon>
        <taxon>Psychrobacillus</taxon>
    </lineage>
</organism>
<dbReference type="Pfam" id="PF14659">
    <property type="entry name" value="Phage_int_SAM_3"/>
    <property type="match status" value="1"/>
</dbReference>
<reference evidence="8 9" key="1">
    <citation type="submission" date="2018-07" db="EMBL/GenBank/DDBJ databases">
        <title>Complete genome sequence of Psychrobacillus sp. PB01, isolated from iceberg, and comparative genome analysis of Psychrobacillus strains.</title>
        <authorList>
            <person name="Lee P.C."/>
        </authorList>
    </citation>
    <scope>NUCLEOTIDE SEQUENCE [LARGE SCALE GENOMIC DNA]</scope>
    <source>
        <strain evidence="8 9">PB01</strain>
    </source>
</reference>
<dbReference type="InterPro" id="IPR011010">
    <property type="entry name" value="DNA_brk_join_enz"/>
</dbReference>
<comment type="similarity">
    <text evidence="1">Belongs to the 'phage' integrase family.</text>
</comment>
<dbReference type="GO" id="GO:0015074">
    <property type="term" value="P:DNA integration"/>
    <property type="evidence" value="ECO:0007669"/>
    <property type="project" value="UniProtKB-KW"/>
</dbReference>
<protein>
    <submittedName>
        <fullName evidence="8">Site-specific integrase</fullName>
    </submittedName>
</protein>
<evidence type="ECO:0000259" key="6">
    <source>
        <dbReference type="PROSITE" id="PS51898"/>
    </source>
</evidence>
<dbReference type="InterPro" id="IPR002104">
    <property type="entry name" value="Integrase_catalytic"/>
</dbReference>
<evidence type="ECO:0000259" key="7">
    <source>
        <dbReference type="PROSITE" id="PS51900"/>
    </source>
</evidence>
<dbReference type="GO" id="GO:0003677">
    <property type="term" value="F:DNA binding"/>
    <property type="evidence" value="ECO:0007669"/>
    <property type="project" value="UniProtKB-UniRule"/>
</dbReference>
<feature type="domain" description="Tyr recombinase" evidence="6">
    <location>
        <begin position="168"/>
        <end position="366"/>
    </location>
</feature>
<dbReference type="EMBL" id="CP031223">
    <property type="protein sequence ID" value="QFG00364.1"/>
    <property type="molecule type" value="Genomic_DNA"/>
</dbReference>
<keyword evidence="9" id="KW-1185">Reference proteome</keyword>
<dbReference type="GO" id="GO:0006310">
    <property type="term" value="P:DNA recombination"/>
    <property type="evidence" value="ECO:0007669"/>
    <property type="project" value="UniProtKB-KW"/>
</dbReference>
<evidence type="ECO:0000256" key="1">
    <source>
        <dbReference type="ARBA" id="ARBA00008857"/>
    </source>
</evidence>
<accession>A0A5J6SS76</accession>
<keyword evidence="4" id="KW-0233">DNA recombination</keyword>
<dbReference type="Gene3D" id="1.10.443.10">
    <property type="entry name" value="Intergrase catalytic core"/>
    <property type="match status" value="1"/>
</dbReference>
<evidence type="ECO:0000256" key="3">
    <source>
        <dbReference type="ARBA" id="ARBA00023125"/>
    </source>
</evidence>
<name>A0A5J6SS76_9BACI</name>
<dbReference type="AlphaFoldDB" id="A0A5J6SS76"/>
<sequence length="377" mass="43920">MAHIRKRGKTYSYTINIGYDPLTGKRKQISKGGFIKKRDAETAARKIELLLDENCYIELSKEIFSDYILNWFDNHYSNRIKQTSATNCRYIIEKHLLQENVFANKEIAKVTTADIDLFYNQKLQEKYSTSYIRKMHQLLNQAFSQAVKWKKIMFNPVGDADPPSVKYEEMSIWSLKDIQEFLRNCKGERHYLTFLLAIYTGMRRGEILGLHWIDIDLEQKVIHVKRSLAHVPKKGYVFTSLKTKNSKRQIPIPEFVLNELVLQKKRIEEWKELVGTVFADQDLVICTNTGSLQDPRNVVRVMKRIVKTAKVPNIRFHDIRHTHASILISVGIDIVKISKRLGHANPKITLEFYAHLLPNTDNDIADTFHQTIQSQTN</sequence>
<evidence type="ECO:0000256" key="2">
    <source>
        <dbReference type="ARBA" id="ARBA00022908"/>
    </source>
</evidence>
<dbReference type="RefSeq" id="WP_151701252.1">
    <property type="nucleotide sequence ID" value="NZ_CP031223.1"/>
</dbReference>
<dbReference type="PANTHER" id="PTHR30349:SF64">
    <property type="entry name" value="PROPHAGE INTEGRASE INTD-RELATED"/>
    <property type="match status" value="1"/>
</dbReference>
<dbReference type="InterPro" id="IPR050090">
    <property type="entry name" value="Tyrosine_recombinase_XerCD"/>
</dbReference>
<gene>
    <name evidence="8" type="ORF">PB01_16990</name>
</gene>
<evidence type="ECO:0000256" key="4">
    <source>
        <dbReference type="ARBA" id="ARBA00023172"/>
    </source>
</evidence>
<dbReference type="CDD" id="cd01189">
    <property type="entry name" value="INT_ICEBs1_C_like"/>
    <property type="match status" value="1"/>
</dbReference>
<dbReference type="InterPro" id="IPR004107">
    <property type="entry name" value="Integrase_SAM-like_N"/>
</dbReference>
<feature type="domain" description="Core-binding (CB)" evidence="7">
    <location>
        <begin position="59"/>
        <end position="147"/>
    </location>
</feature>
<evidence type="ECO:0000256" key="5">
    <source>
        <dbReference type="PROSITE-ProRule" id="PRU01248"/>
    </source>
</evidence>
<dbReference type="PANTHER" id="PTHR30349">
    <property type="entry name" value="PHAGE INTEGRASE-RELATED"/>
    <property type="match status" value="1"/>
</dbReference>
<dbReference type="Pfam" id="PF14657">
    <property type="entry name" value="Arm-DNA-bind_4"/>
    <property type="match status" value="1"/>
</dbReference>
<dbReference type="SUPFAM" id="SSF56349">
    <property type="entry name" value="DNA breaking-rejoining enzymes"/>
    <property type="match status" value="1"/>
</dbReference>
<dbReference type="OrthoDB" id="9803188at2"/>
<dbReference type="PROSITE" id="PS51898">
    <property type="entry name" value="TYR_RECOMBINASE"/>
    <property type="match status" value="1"/>
</dbReference>
<dbReference type="PROSITE" id="PS51900">
    <property type="entry name" value="CB"/>
    <property type="match status" value="1"/>
</dbReference>
<dbReference type="InterPro" id="IPR044068">
    <property type="entry name" value="CB"/>
</dbReference>
<dbReference type="Proteomes" id="UP000325517">
    <property type="component" value="Chromosome"/>
</dbReference>
<evidence type="ECO:0000313" key="8">
    <source>
        <dbReference type="EMBL" id="QFG00364.1"/>
    </source>
</evidence>
<proteinExistence type="inferred from homology"/>
<dbReference type="KEGG" id="psyo:PB01_16990"/>
<keyword evidence="2" id="KW-0229">DNA integration</keyword>
<evidence type="ECO:0000313" key="9">
    <source>
        <dbReference type="Proteomes" id="UP000325517"/>
    </source>
</evidence>
<dbReference type="InterPro" id="IPR028259">
    <property type="entry name" value="AP2-like_int_N"/>
</dbReference>